<evidence type="ECO:0000313" key="1">
    <source>
        <dbReference type="EMBL" id="TGL97965.1"/>
    </source>
</evidence>
<dbReference type="OrthoDB" id="341055at2"/>
<reference evidence="1 2" key="1">
    <citation type="journal article" date="2019" name="PLoS Negl. Trop. Dis.">
        <title>Revisiting the worldwide diversity of Leptospira species in the environment.</title>
        <authorList>
            <person name="Vincent A.T."/>
            <person name="Schiettekatte O."/>
            <person name="Bourhy P."/>
            <person name="Veyrier F.J."/>
            <person name="Picardeau M."/>
        </authorList>
    </citation>
    <scope>NUCLEOTIDE SEQUENCE [LARGE SCALE GENOMIC DNA]</scope>
    <source>
        <strain evidence="1 2">201702444</strain>
    </source>
</reference>
<evidence type="ECO:0000313" key="2">
    <source>
        <dbReference type="Proteomes" id="UP000298429"/>
    </source>
</evidence>
<dbReference type="AlphaFoldDB" id="A0A5F2B0J5"/>
<dbReference type="EMBL" id="RQGN01000073">
    <property type="protein sequence ID" value="TGL97965.1"/>
    <property type="molecule type" value="Genomic_DNA"/>
</dbReference>
<proteinExistence type="predicted"/>
<protein>
    <submittedName>
        <fullName evidence="1">Uncharacterized protein</fullName>
    </submittedName>
</protein>
<organism evidence="1 2">
    <name type="scientific">Leptospira barantonii</name>
    <dbReference type="NCBI Taxonomy" id="2023184"/>
    <lineage>
        <taxon>Bacteria</taxon>
        <taxon>Pseudomonadati</taxon>
        <taxon>Spirochaetota</taxon>
        <taxon>Spirochaetia</taxon>
        <taxon>Leptospirales</taxon>
        <taxon>Leptospiraceae</taxon>
        <taxon>Leptospira</taxon>
    </lineage>
</organism>
<dbReference type="Proteomes" id="UP000298429">
    <property type="component" value="Unassembled WGS sequence"/>
</dbReference>
<comment type="caution">
    <text evidence="1">The sequence shown here is derived from an EMBL/GenBank/DDBJ whole genome shotgun (WGS) entry which is preliminary data.</text>
</comment>
<accession>A0A5F2B0J5</accession>
<name>A0A5F2B0J5_9LEPT</name>
<gene>
    <name evidence="1" type="ORF">EHQ76_14045</name>
</gene>
<dbReference type="RefSeq" id="WP_135671496.1">
    <property type="nucleotide sequence ID" value="NZ_RQGN01000073.1"/>
</dbReference>
<sequence length="206" mass="22874">MRISHIEYLKSLVLSVKVLPELPATEPVSLFSESGIFQVNPNVSDYPSLFPFCVIFQSPLVSIADGKRFQKLEPAVIGGVKNIRFLKRHYIQEFTYTIHFWMQNSSKDVLSTGHLGSGAGSLGIVDQILIYLSNHQKFATAQGVTVEVKPGESFVVSDSSENLGYYKLMMEIVFSDGLFETESVPTLAQGTFQIEEPTEIGTSEEQ</sequence>
<dbReference type="NCBIfam" id="NF047687">
    <property type="entry name" value="LIC10173_fam"/>
    <property type="match status" value="1"/>
</dbReference>